<feature type="domain" description="Ferrous iron transporter FeoA-like" evidence="2">
    <location>
        <begin position="7"/>
        <end position="77"/>
    </location>
</feature>
<reference evidence="3 4" key="1">
    <citation type="journal article" date="2020" name="Microorganisms">
        <title>Osmotic Adaptation and Compatible Solute Biosynthesis of Phototrophic Bacteria as Revealed from Genome Analyses.</title>
        <authorList>
            <person name="Imhoff J.F."/>
            <person name="Rahn T."/>
            <person name="Kunzel S."/>
            <person name="Keller A."/>
            <person name="Neulinger S.C."/>
        </authorList>
    </citation>
    <scope>NUCLEOTIDE SEQUENCE [LARGE SCALE GENOMIC DNA]</scope>
    <source>
        <strain evidence="3 4">DSM 6210</strain>
    </source>
</reference>
<sequence>MTTPRNQLLTASAVGDSACIEAVTSPWAQHRLDLLGIGIDQTLLVEQRGDYGDLIVAVGTRRVHLPERLARRIRVRRSDAAATTAAEHAAVDADAAQACTARRWGSR</sequence>
<dbReference type="InterPro" id="IPR008988">
    <property type="entry name" value="Transcriptional_repressor_C"/>
</dbReference>
<organism evidence="3 4">
    <name type="scientific">Thiohalocapsa halophila</name>
    <dbReference type="NCBI Taxonomy" id="69359"/>
    <lineage>
        <taxon>Bacteria</taxon>
        <taxon>Pseudomonadati</taxon>
        <taxon>Pseudomonadota</taxon>
        <taxon>Gammaproteobacteria</taxon>
        <taxon>Chromatiales</taxon>
        <taxon>Chromatiaceae</taxon>
        <taxon>Thiohalocapsa</taxon>
    </lineage>
</organism>
<dbReference type="Proteomes" id="UP000748752">
    <property type="component" value="Unassembled WGS sequence"/>
</dbReference>
<dbReference type="SUPFAM" id="SSF50037">
    <property type="entry name" value="C-terminal domain of transcriptional repressors"/>
    <property type="match status" value="1"/>
</dbReference>
<dbReference type="SMART" id="SM00899">
    <property type="entry name" value="FeoA"/>
    <property type="match status" value="1"/>
</dbReference>
<evidence type="ECO:0000256" key="1">
    <source>
        <dbReference type="ARBA" id="ARBA00023004"/>
    </source>
</evidence>
<dbReference type="InterPro" id="IPR007167">
    <property type="entry name" value="Fe-transptr_FeoA-like"/>
</dbReference>
<dbReference type="InterPro" id="IPR038157">
    <property type="entry name" value="FeoA_core_dom"/>
</dbReference>
<accession>A0ABS1CEW3</accession>
<proteinExistence type="predicted"/>
<evidence type="ECO:0000259" key="2">
    <source>
        <dbReference type="SMART" id="SM00899"/>
    </source>
</evidence>
<keyword evidence="4" id="KW-1185">Reference proteome</keyword>
<dbReference type="Pfam" id="PF04023">
    <property type="entry name" value="FeoA"/>
    <property type="match status" value="1"/>
</dbReference>
<dbReference type="Gene3D" id="2.30.30.90">
    <property type="match status" value="1"/>
</dbReference>
<evidence type="ECO:0000313" key="4">
    <source>
        <dbReference type="Proteomes" id="UP000748752"/>
    </source>
</evidence>
<name>A0ABS1CEW3_9GAMM</name>
<dbReference type="EMBL" id="NRRV01000012">
    <property type="protein sequence ID" value="MBK1630438.1"/>
    <property type="molecule type" value="Genomic_DNA"/>
</dbReference>
<evidence type="ECO:0000313" key="3">
    <source>
        <dbReference type="EMBL" id="MBK1630438.1"/>
    </source>
</evidence>
<gene>
    <name evidence="3" type="ORF">CKO31_06700</name>
</gene>
<keyword evidence="1" id="KW-0408">Iron</keyword>
<comment type="caution">
    <text evidence="3">The sequence shown here is derived from an EMBL/GenBank/DDBJ whole genome shotgun (WGS) entry which is preliminary data.</text>
</comment>
<protein>
    <recommendedName>
        <fullName evidence="2">Ferrous iron transporter FeoA-like domain-containing protein</fullName>
    </recommendedName>
</protein>
<dbReference type="RefSeq" id="WP_200235292.1">
    <property type="nucleotide sequence ID" value="NZ_NRRV01000012.1"/>
</dbReference>